<dbReference type="GO" id="GO:0005737">
    <property type="term" value="C:cytoplasm"/>
    <property type="evidence" value="ECO:0007669"/>
    <property type="project" value="TreeGrafter"/>
</dbReference>
<evidence type="ECO:0000256" key="2">
    <source>
        <dbReference type="SAM" id="MobiDB-lite"/>
    </source>
</evidence>
<keyword evidence="5" id="KW-1185">Reference proteome</keyword>
<evidence type="ECO:0000256" key="1">
    <source>
        <dbReference type="ARBA" id="ARBA00001947"/>
    </source>
</evidence>
<evidence type="ECO:0000259" key="3">
    <source>
        <dbReference type="Pfam" id="PF00850"/>
    </source>
</evidence>
<dbReference type="PANTHER" id="PTHR10625">
    <property type="entry name" value="HISTONE DEACETYLASE HDAC1-RELATED"/>
    <property type="match status" value="1"/>
</dbReference>
<organism evidence="4 5">
    <name type="scientific">Dendrobium chrysotoxum</name>
    <name type="common">Orchid</name>
    <dbReference type="NCBI Taxonomy" id="161865"/>
    <lineage>
        <taxon>Eukaryota</taxon>
        <taxon>Viridiplantae</taxon>
        <taxon>Streptophyta</taxon>
        <taxon>Embryophyta</taxon>
        <taxon>Tracheophyta</taxon>
        <taxon>Spermatophyta</taxon>
        <taxon>Magnoliopsida</taxon>
        <taxon>Liliopsida</taxon>
        <taxon>Asparagales</taxon>
        <taxon>Orchidaceae</taxon>
        <taxon>Epidendroideae</taxon>
        <taxon>Malaxideae</taxon>
        <taxon>Dendrobiinae</taxon>
        <taxon>Dendrobium</taxon>
    </lineage>
</organism>
<dbReference type="EMBL" id="JAGFBR010000010">
    <property type="protein sequence ID" value="KAH0460612.1"/>
    <property type="molecule type" value="Genomic_DNA"/>
</dbReference>
<dbReference type="InterPro" id="IPR037138">
    <property type="entry name" value="His_deacetylse_dom_sf"/>
</dbReference>
<name>A0AAV7GXB4_DENCH</name>
<protein>
    <recommendedName>
        <fullName evidence="3">Histone deacetylase domain-containing protein</fullName>
    </recommendedName>
</protein>
<dbReference type="GO" id="GO:0004407">
    <property type="term" value="F:histone deacetylase activity"/>
    <property type="evidence" value="ECO:0007669"/>
    <property type="project" value="TreeGrafter"/>
</dbReference>
<dbReference type="SUPFAM" id="SSF52768">
    <property type="entry name" value="Arginase/deacetylase"/>
    <property type="match status" value="1"/>
</dbReference>
<dbReference type="InterPro" id="IPR000286">
    <property type="entry name" value="HDACs"/>
</dbReference>
<comment type="caution">
    <text evidence="4">The sequence shown here is derived from an EMBL/GenBank/DDBJ whole genome shotgun (WGS) entry which is preliminary data.</text>
</comment>
<feature type="compositionally biased region" description="Polar residues" evidence="2">
    <location>
        <begin position="1"/>
        <end position="12"/>
    </location>
</feature>
<dbReference type="Proteomes" id="UP000775213">
    <property type="component" value="Unassembled WGS sequence"/>
</dbReference>
<dbReference type="InterPro" id="IPR023696">
    <property type="entry name" value="Ureohydrolase_dom_sf"/>
</dbReference>
<dbReference type="Pfam" id="PF00850">
    <property type="entry name" value="Hist_deacetyl"/>
    <property type="match status" value="1"/>
</dbReference>
<feature type="domain" description="Histone deacetylase" evidence="3">
    <location>
        <begin position="111"/>
        <end position="268"/>
    </location>
</feature>
<proteinExistence type="predicted"/>
<sequence length="356" mass="39345">MSTSRLQEGTMASSCRSTSSSLLPGCRSHYQLFQFHCRRLLPLQPLGSSFTTTEHFLVAAHNIQLPRTVHPARNQRIFPPFLLQTAHHSLPTTACQLLTFLHLLPYRGLEVFEMQNFPPASVDDIARVHARAYVAGLEKAMSKATDEGIIFIDGSGPTYATETTFQESLIAAGAGLSLVDSVVSASINSPNPPIGFALIRPPGHHAIPNGPMGFCVFGNIAVAARYAQHVHGLSRVLIIDFDVHHGNGTCDAFYDDPNIFFLSTHQVPYRSNCKSKSLVFALNFSSLPGLPRSGETMRNWVIPPCYESVYGRCRVTPMSYIFNLIMLRERVWGHQKYLSEDTIGFPRHATRACTGT</sequence>
<evidence type="ECO:0000313" key="5">
    <source>
        <dbReference type="Proteomes" id="UP000775213"/>
    </source>
</evidence>
<dbReference type="InterPro" id="IPR023801">
    <property type="entry name" value="His_deacetylse_dom"/>
</dbReference>
<dbReference type="GO" id="GO:0040029">
    <property type="term" value="P:epigenetic regulation of gene expression"/>
    <property type="evidence" value="ECO:0007669"/>
    <property type="project" value="TreeGrafter"/>
</dbReference>
<reference evidence="4 5" key="1">
    <citation type="journal article" date="2021" name="Hortic Res">
        <title>Chromosome-scale assembly of the Dendrobium chrysotoxum genome enhances the understanding of orchid evolution.</title>
        <authorList>
            <person name="Zhang Y."/>
            <person name="Zhang G.Q."/>
            <person name="Zhang D."/>
            <person name="Liu X.D."/>
            <person name="Xu X.Y."/>
            <person name="Sun W.H."/>
            <person name="Yu X."/>
            <person name="Zhu X."/>
            <person name="Wang Z.W."/>
            <person name="Zhao X."/>
            <person name="Zhong W.Y."/>
            <person name="Chen H."/>
            <person name="Yin W.L."/>
            <person name="Huang T."/>
            <person name="Niu S.C."/>
            <person name="Liu Z.J."/>
        </authorList>
    </citation>
    <scope>NUCLEOTIDE SEQUENCE [LARGE SCALE GENOMIC DNA]</scope>
    <source>
        <strain evidence="4">Lindl</strain>
    </source>
</reference>
<evidence type="ECO:0000313" key="4">
    <source>
        <dbReference type="EMBL" id="KAH0460612.1"/>
    </source>
</evidence>
<dbReference type="AlphaFoldDB" id="A0AAV7GXB4"/>
<dbReference type="Gene3D" id="3.40.800.20">
    <property type="entry name" value="Histone deacetylase domain"/>
    <property type="match status" value="1"/>
</dbReference>
<feature type="region of interest" description="Disordered" evidence="2">
    <location>
        <begin position="1"/>
        <end position="21"/>
    </location>
</feature>
<dbReference type="GO" id="GO:0000118">
    <property type="term" value="C:histone deacetylase complex"/>
    <property type="evidence" value="ECO:0007669"/>
    <property type="project" value="TreeGrafter"/>
</dbReference>
<comment type="cofactor">
    <cofactor evidence="1">
        <name>Zn(2+)</name>
        <dbReference type="ChEBI" id="CHEBI:29105"/>
    </cofactor>
</comment>
<dbReference type="PRINTS" id="PR01270">
    <property type="entry name" value="HDASUPER"/>
</dbReference>
<gene>
    <name evidence="4" type="ORF">IEQ34_011275</name>
</gene>
<dbReference type="PANTHER" id="PTHR10625:SF11">
    <property type="entry name" value="HISTONE DEACETYLASE 14, CHLOROPLASTIC"/>
    <property type="match status" value="1"/>
</dbReference>
<accession>A0AAV7GXB4</accession>